<reference evidence="1" key="1">
    <citation type="submission" date="2008-12" db="EMBL/GenBank/DDBJ databases">
        <title>Annotation of the Yersinia bercovieri ATCC 43970 genome.</title>
        <authorList>
            <person name="Read T.D."/>
            <person name="Akmal A."/>
            <person name="Bishop-Lilly K."/>
            <person name="Chen P.E."/>
            <person name="Cook C."/>
            <person name="Kiley M.P."/>
            <person name="Lentz S."/>
            <person name="Mateczun A."/>
            <person name="Nagarajan N."/>
            <person name="Nolan N."/>
            <person name="Osborne B.I."/>
            <person name="Pop M."/>
            <person name="Sozhamannan S."/>
            <person name="Stewart A.C."/>
            <person name="Sulakvelidze A."/>
            <person name="Thomason B."/>
            <person name="Willner K."/>
            <person name="Zwick M.E."/>
        </authorList>
    </citation>
    <scope>NUCLEOTIDE SEQUENCE [LARGE SCALE GENOMIC DNA]</scope>
    <source>
        <strain evidence="1">ATCC 43970</strain>
    </source>
</reference>
<proteinExistence type="predicted"/>
<dbReference type="Proteomes" id="UP000010319">
    <property type="component" value="Unassembled WGS sequence"/>
</dbReference>
<evidence type="ECO:0000313" key="1">
    <source>
        <dbReference type="EMBL" id="EEQ05531.1"/>
    </source>
</evidence>
<protein>
    <submittedName>
        <fullName evidence="1">Uncharacterized protein</fullName>
    </submittedName>
</protein>
<evidence type="ECO:0000313" key="2">
    <source>
        <dbReference type="Proteomes" id="UP000010319"/>
    </source>
</evidence>
<comment type="caution">
    <text evidence="1">The sequence shown here is derived from an EMBL/GenBank/DDBJ whole genome shotgun (WGS) entry which is preliminary data.</text>
</comment>
<dbReference type="EMBL" id="AALC02000053">
    <property type="protein sequence ID" value="EEQ05531.1"/>
    <property type="molecule type" value="Genomic_DNA"/>
</dbReference>
<gene>
    <name evidence="1" type="ORF">yberc0001_21200</name>
</gene>
<accession>A0ABM9XVV9</accession>
<keyword evidence="2" id="KW-1185">Reference proteome</keyword>
<name>A0ABM9XVV9_YERBE</name>
<sequence>MARKSPVISDKTAAANHYGYRSDSYKSAQNYHIKSLVIGDINQ</sequence>
<organism evidence="1 2">
    <name type="scientific">Yersinia bercovieri ATCC 43970</name>
    <dbReference type="NCBI Taxonomy" id="349968"/>
    <lineage>
        <taxon>Bacteria</taxon>
        <taxon>Pseudomonadati</taxon>
        <taxon>Pseudomonadota</taxon>
        <taxon>Gammaproteobacteria</taxon>
        <taxon>Enterobacterales</taxon>
        <taxon>Yersiniaceae</taxon>
        <taxon>Yersinia</taxon>
    </lineage>
</organism>